<organism evidence="1 2">
    <name type="scientific">Papilio xuthus</name>
    <name type="common">Asian swallowtail butterfly</name>
    <dbReference type="NCBI Taxonomy" id="66420"/>
    <lineage>
        <taxon>Eukaryota</taxon>
        <taxon>Metazoa</taxon>
        <taxon>Ecdysozoa</taxon>
        <taxon>Arthropoda</taxon>
        <taxon>Hexapoda</taxon>
        <taxon>Insecta</taxon>
        <taxon>Pterygota</taxon>
        <taxon>Neoptera</taxon>
        <taxon>Endopterygota</taxon>
        <taxon>Lepidoptera</taxon>
        <taxon>Glossata</taxon>
        <taxon>Ditrysia</taxon>
        <taxon>Papilionoidea</taxon>
        <taxon>Papilionidae</taxon>
        <taxon>Papilioninae</taxon>
        <taxon>Papilio</taxon>
    </lineage>
</organism>
<evidence type="ECO:0000313" key="2">
    <source>
        <dbReference type="Proteomes" id="UP000053268"/>
    </source>
</evidence>
<evidence type="ECO:0000313" key="1">
    <source>
        <dbReference type="EMBL" id="KPJ04795.1"/>
    </source>
</evidence>
<dbReference type="AlphaFoldDB" id="A0A194QIN8"/>
<proteinExistence type="predicted"/>
<keyword evidence="2" id="KW-1185">Reference proteome</keyword>
<sequence>MLTGSKRAGLSAITCMHVHLLRGSAGARDDVAACARASATLRSTTAVFLSRVVTTCFPAARGRGVRVQLKLAHYVTARYVALSSAFRLLTTLRFAKATCISCVKRIFVSSSDASITKY</sequence>
<reference evidence="1 2" key="1">
    <citation type="journal article" date="2015" name="Nat. Commun.">
        <title>Outbred genome sequencing and CRISPR/Cas9 gene editing in butterflies.</title>
        <authorList>
            <person name="Li X."/>
            <person name="Fan D."/>
            <person name="Zhang W."/>
            <person name="Liu G."/>
            <person name="Zhang L."/>
            <person name="Zhao L."/>
            <person name="Fang X."/>
            <person name="Chen L."/>
            <person name="Dong Y."/>
            <person name="Chen Y."/>
            <person name="Ding Y."/>
            <person name="Zhao R."/>
            <person name="Feng M."/>
            <person name="Zhu Y."/>
            <person name="Feng Y."/>
            <person name="Jiang X."/>
            <person name="Zhu D."/>
            <person name="Xiang H."/>
            <person name="Feng X."/>
            <person name="Li S."/>
            <person name="Wang J."/>
            <person name="Zhang G."/>
            <person name="Kronforst M.R."/>
            <person name="Wang W."/>
        </authorList>
    </citation>
    <scope>NUCLEOTIDE SEQUENCE [LARGE SCALE GENOMIC DNA]</scope>
    <source>
        <strain evidence="1">Ya'a_city_454_Px</strain>
        <tissue evidence="1">Whole body</tissue>
    </source>
</reference>
<gene>
    <name evidence="1" type="ORF">RR46_02492</name>
</gene>
<dbReference type="EMBL" id="KQ458860">
    <property type="protein sequence ID" value="KPJ04795.1"/>
    <property type="molecule type" value="Genomic_DNA"/>
</dbReference>
<name>A0A194QIN8_PAPXU</name>
<protein>
    <submittedName>
        <fullName evidence="1">Uncharacterized protein</fullName>
    </submittedName>
</protein>
<dbReference type="Proteomes" id="UP000053268">
    <property type="component" value="Unassembled WGS sequence"/>
</dbReference>
<accession>A0A194QIN8</accession>